<accession>A0A1S0TUS7</accession>
<name>A0A1S0TUS7_LOALO</name>
<dbReference type="KEGG" id="loa:LOAG_07957"/>
<dbReference type="InParanoid" id="A0A1S0TUS7"/>
<keyword evidence="1" id="KW-0812">Transmembrane</keyword>
<feature type="transmembrane region" description="Helical" evidence="1">
    <location>
        <begin position="80"/>
        <end position="101"/>
    </location>
</feature>
<organism evidence="2">
    <name type="scientific">Loa loa</name>
    <name type="common">Eye worm</name>
    <name type="synonym">Filaria loa</name>
    <dbReference type="NCBI Taxonomy" id="7209"/>
    <lineage>
        <taxon>Eukaryota</taxon>
        <taxon>Metazoa</taxon>
        <taxon>Ecdysozoa</taxon>
        <taxon>Nematoda</taxon>
        <taxon>Chromadorea</taxon>
        <taxon>Rhabditida</taxon>
        <taxon>Spirurina</taxon>
        <taxon>Spiruromorpha</taxon>
        <taxon>Filarioidea</taxon>
        <taxon>Onchocercidae</taxon>
        <taxon>Loa</taxon>
    </lineage>
</organism>
<evidence type="ECO:0000256" key="1">
    <source>
        <dbReference type="SAM" id="Phobius"/>
    </source>
</evidence>
<keyword evidence="1" id="KW-0472">Membrane</keyword>
<gene>
    <name evidence="2" type="ORF">LOAG_07957</name>
</gene>
<keyword evidence="1" id="KW-1133">Transmembrane helix</keyword>
<proteinExistence type="predicted"/>
<dbReference type="EMBL" id="JH712073">
    <property type="protein sequence ID" value="EFO20531.1"/>
    <property type="molecule type" value="Genomic_DNA"/>
</dbReference>
<sequence>MELRKKTGENFISKLTRTAWTFDIRSHKKPARPDDHSLGQQFIHYVKNSRLPKLLRKLDLRNIMDNQISAYDYKAKISLYILYSTLSVSNSGLIVNLVLLLKNQETKVLTGDPSKAGLEKVLSGGMETNFVRQIERKTNKLLDQELMALFGPCPQGEILSFVDKEITMIIAL</sequence>
<evidence type="ECO:0000313" key="2">
    <source>
        <dbReference type="EMBL" id="EFO20531.1"/>
    </source>
</evidence>
<reference evidence="2" key="1">
    <citation type="submission" date="2012-04" db="EMBL/GenBank/DDBJ databases">
        <title>The Genome Sequence of Loa loa.</title>
        <authorList>
            <consortium name="The Broad Institute Genome Sequencing Platform"/>
            <consortium name="Broad Institute Genome Sequencing Center for Infectious Disease"/>
            <person name="Nutman T.B."/>
            <person name="Fink D.L."/>
            <person name="Russ C."/>
            <person name="Young S."/>
            <person name="Zeng Q."/>
            <person name="Gargeya S."/>
            <person name="Alvarado L."/>
            <person name="Berlin A."/>
            <person name="Chapman S.B."/>
            <person name="Chen Z."/>
            <person name="Freedman E."/>
            <person name="Gellesch M."/>
            <person name="Goldberg J."/>
            <person name="Griggs A."/>
            <person name="Gujja S."/>
            <person name="Heilman E.R."/>
            <person name="Heiman D."/>
            <person name="Howarth C."/>
            <person name="Mehta T."/>
            <person name="Neiman D."/>
            <person name="Pearson M."/>
            <person name="Roberts A."/>
            <person name="Saif S."/>
            <person name="Shea T."/>
            <person name="Shenoy N."/>
            <person name="Sisk P."/>
            <person name="Stolte C."/>
            <person name="Sykes S."/>
            <person name="White J."/>
            <person name="Yandava C."/>
            <person name="Haas B."/>
            <person name="Henn M.R."/>
            <person name="Nusbaum C."/>
            <person name="Birren B."/>
        </authorList>
    </citation>
    <scope>NUCLEOTIDE SEQUENCE [LARGE SCALE GENOMIC DNA]</scope>
</reference>
<dbReference type="AlphaFoldDB" id="A0A1S0TUS7"/>
<dbReference type="GeneID" id="9945383"/>
<dbReference type="CTD" id="9945383"/>
<dbReference type="RefSeq" id="XP_003143537.1">
    <property type="nucleotide sequence ID" value="XM_003143489.1"/>
</dbReference>
<protein>
    <submittedName>
        <fullName evidence="2">Uncharacterized protein</fullName>
    </submittedName>
</protein>